<reference evidence="1 2" key="1">
    <citation type="journal article" date="2015" name="Stand. Genomic Sci.">
        <title>Complete genome sequence and description of Salinispira pacifica gen. nov., sp. nov., a novel spirochaete isolated form a hypersaline microbial mat.</title>
        <authorList>
            <person name="Ben Hania W."/>
            <person name="Joseph M."/>
            <person name="Schumann P."/>
            <person name="Bunk B."/>
            <person name="Fiebig A."/>
            <person name="Sproer C."/>
            <person name="Klenk H.P."/>
            <person name="Fardeau M.L."/>
            <person name="Spring S."/>
        </authorList>
    </citation>
    <scope>NUCLEOTIDE SEQUENCE [LARGE SCALE GENOMIC DNA]</scope>
    <source>
        <strain evidence="1 2">L21-RPul-D2</strain>
    </source>
</reference>
<evidence type="ECO:0000313" key="1">
    <source>
        <dbReference type="EMBL" id="AHC14079.1"/>
    </source>
</evidence>
<dbReference type="HOGENOM" id="CLU_544996_0_0_12"/>
<keyword evidence="2" id="KW-1185">Reference proteome</keyword>
<dbReference type="STRING" id="1307761.L21SP2_0650"/>
<dbReference type="AlphaFoldDB" id="V5WEW8"/>
<proteinExistence type="predicted"/>
<name>V5WEW8_9SPIO</name>
<evidence type="ECO:0000313" key="2">
    <source>
        <dbReference type="Proteomes" id="UP000018680"/>
    </source>
</evidence>
<gene>
    <name evidence="1" type="ORF">L21SP2_0650</name>
</gene>
<dbReference type="Proteomes" id="UP000018680">
    <property type="component" value="Chromosome"/>
</dbReference>
<accession>V5WEW8</accession>
<organism evidence="1 2">
    <name type="scientific">Salinispira pacifica</name>
    <dbReference type="NCBI Taxonomy" id="1307761"/>
    <lineage>
        <taxon>Bacteria</taxon>
        <taxon>Pseudomonadati</taxon>
        <taxon>Spirochaetota</taxon>
        <taxon>Spirochaetia</taxon>
        <taxon>Spirochaetales</taxon>
        <taxon>Spirochaetaceae</taxon>
        <taxon>Salinispira</taxon>
    </lineage>
</organism>
<dbReference type="EMBL" id="CP006939">
    <property type="protein sequence ID" value="AHC14079.1"/>
    <property type="molecule type" value="Genomic_DNA"/>
</dbReference>
<sequence length="500" mass="59463">MCCDNWNIRLPVFYVLLLLFASASVHSEIDLNFNNSDVQYISSLAEDSQIIFFGDFDHGRILPENLFFRFLEDFVQLQYEKRNIHLAFEISQDLESFISDDTNEWDQNTLFTDYNRLKLSRLGYTLGKIDQIKDIGNQHGIEIIPHFIDDSFPLFDFESMTPIEIIDAVTVHYQNREIMLTENLSSILEAHPDDLVFVFIGNAHVKYEPWSLDHSMRSFLEAGGYDTTLRYFTNLYKTRNLEVPSLYFNTLESGYSSIVIDHLFFPPVDREDWENRNRGNILSIDPKPEILGSNRKEFEFLIEYFILSMRISVRLPDFFSVMGNKIDFSDAYISDFLQYQQIRYANELNYEFYQKFYRNYFEYAHSQEDVSVIQQFESFYEVFVDRLVEYFLFTSSNLTYFDAMDTYLFEPIQKIAYLGTREFVDRGFSGFESVESLRNYLYELYEHALIKQLVYLTWTGTDAEKEQANEYLQNATGESFTRFHEWMDYILIQELSEFYP</sequence>
<dbReference type="KEGG" id="slr:L21SP2_0650"/>
<dbReference type="RefSeq" id="WP_024267010.1">
    <property type="nucleotide sequence ID" value="NC_023035.1"/>
</dbReference>
<protein>
    <submittedName>
        <fullName evidence="1">Uncharacterized protein</fullName>
    </submittedName>
</protein>